<dbReference type="InterPro" id="IPR039877">
    <property type="entry name" value="TMEM131-like"/>
</dbReference>
<name>A0AA85BP62_9TREM</name>
<organism evidence="2 3">
    <name type="scientific">Schistosoma mattheei</name>
    <dbReference type="NCBI Taxonomy" id="31246"/>
    <lineage>
        <taxon>Eukaryota</taxon>
        <taxon>Metazoa</taxon>
        <taxon>Spiralia</taxon>
        <taxon>Lophotrochozoa</taxon>
        <taxon>Platyhelminthes</taxon>
        <taxon>Trematoda</taxon>
        <taxon>Digenea</taxon>
        <taxon>Strigeidida</taxon>
        <taxon>Schistosomatoidea</taxon>
        <taxon>Schistosomatidae</taxon>
        <taxon>Schistosoma</taxon>
    </lineage>
</organism>
<dbReference type="Proteomes" id="UP000050791">
    <property type="component" value="Unassembled WGS sequence"/>
</dbReference>
<protein>
    <submittedName>
        <fullName evidence="3">Uncharacterized protein</fullName>
    </submittedName>
</protein>
<evidence type="ECO:0000256" key="1">
    <source>
        <dbReference type="SAM" id="MobiDB-lite"/>
    </source>
</evidence>
<dbReference type="PANTHER" id="PTHR22050">
    <property type="entry name" value="RW1 PROTEIN HOMOLOG"/>
    <property type="match status" value="1"/>
</dbReference>
<reference evidence="3" key="1">
    <citation type="submission" date="2023-11" db="UniProtKB">
        <authorList>
            <consortium name="WormBaseParasite"/>
        </authorList>
    </citation>
    <scope>IDENTIFICATION</scope>
</reference>
<accession>A0AA85BP62</accession>
<evidence type="ECO:0000313" key="2">
    <source>
        <dbReference type="Proteomes" id="UP000050791"/>
    </source>
</evidence>
<evidence type="ECO:0000313" key="3">
    <source>
        <dbReference type="WBParaSite" id="SMTH1_70370.1"/>
    </source>
</evidence>
<proteinExistence type="predicted"/>
<dbReference type="GO" id="GO:0016020">
    <property type="term" value="C:membrane"/>
    <property type="evidence" value="ECO:0007669"/>
    <property type="project" value="TreeGrafter"/>
</dbReference>
<dbReference type="PANTHER" id="PTHR22050:SF0">
    <property type="entry name" value="TRANSMEMBRANE PROTEIN 131 HOMOLOG"/>
    <property type="match status" value="1"/>
</dbReference>
<feature type="region of interest" description="Disordered" evidence="1">
    <location>
        <begin position="1158"/>
        <end position="1177"/>
    </location>
</feature>
<dbReference type="WBParaSite" id="SMTH1_70370.1">
    <property type="protein sequence ID" value="SMTH1_70370.1"/>
    <property type="gene ID" value="SMTH1_70370"/>
</dbReference>
<sequence>MFFIIIPRMDLYNTSRKTKHFILTAAFLLLCLSPLGSCYNGLIVNNKEVQILVDGIDNFVFGSSYISDDYLIPLVNLESLDEGKKSFELELVNPLSCSVKVDNLRVFPGELLTDYCSYSQVTSNSTSINDLTDNYAFEPILLHSYEKKSLLKATIDADDVKLIQISSLLWEFDHHRKPDQIFSGGSTNDMGFLSPANKFSKLPAALISINEFPNQVLYSRVSLLYLGVINSPSDSISKPIEVLFLGNQLLEVTSIEANIYDEALSINITEKFIAPRTTIPKTIAIVTLSSAHLSYSYYLSGIITVFTNDKSIYLRIPFFGRLVHGSLTSGVQIVPNYINENNQQDQPFLFRFMLTNQYDFTLFISKIDFLTPSHKYLLQIHHRVTNTEIIPNQTKLIMSISIVDNRITRLHGVFIVYSSISAFHIPYDIYSGKLHFFIDGARHLLDVYLLGTTLIGQIRNQSVTIVNQNPVPIELTSVNIYTESDNNAKCEIMKPKREGCQLSGPCEKCTFQFTKIQSLSEINIPFSWGNENIAQHIKGFIQIKTRYTVIEQQFEYFVTRGLINVIPNPLIVNSLFPGKIIMHNIIVQNAYPTEINISDIKLHRVITSSDDFDNPISFNIIRFYKIKQNKTSNDTNSPHSFQPIQFTANQSRVIGVVYFDPSVSCVDRFEDIAQYDTMSATTTTTTTNTTNSTSVYPVPDIIKPAGANKPFCYCGFNLDTSLGMLWLKGVKGNVNQSIDKIIHQSPVNRLIIEETFKLYNELYSQWLKHSINKDMTSKRTFMEKNILTSISYELPDENITFFSDLSVRYMWPLITSTRKVPINVSNKHLTFCTIKNVPSSLSVSSESENRSLPTHRLLQIPTVSSSLPSSSEETNSFECIFQITNPQSTINPLFVQPILWNEIYKNYATNESELNHLKELITNISEDSTSIDSLFTTQYGEFSIQPFLCSDCQLIDHSINLTYPPSYILPSNGSGQYFRLIFTPYQNIFELLNQNKVNNENTIHSLLLIRNNLTSIEPLWLELHFGRIGLTLGKLSTTKTISKLTKSISAFVSKFENDHSNSRHSILPNIDLYIRNVPPSSSSSSSGSSSSTTDGFTQLKDNLISSFKIDQTLYDIDLDFTSLFNNRAKKIHQDLSLTFEFTEKTIGTFCELPKAKSTDKLPSPLQSKHQKQSSDSNHFADIDNHQGLLTTLSLRRRLVLLNAGQVTLSIFMLSLLPSMNVRQKFTENFPLTNNSSISTSYSWLYSHVSCNLNGFN</sequence>
<dbReference type="AlphaFoldDB" id="A0AA85BP62"/>